<keyword evidence="2" id="KW-1185">Reference proteome</keyword>
<dbReference type="Proteomes" id="UP000551616">
    <property type="component" value="Unassembled WGS sequence"/>
</dbReference>
<gene>
    <name evidence="1" type="ORF">HOV93_34330</name>
</gene>
<evidence type="ECO:0000313" key="2">
    <source>
        <dbReference type="Proteomes" id="UP000551616"/>
    </source>
</evidence>
<proteinExistence type="predicted"/>
<dbReference type="EMBL" id="JABRWO010000009">
    <property type="protein sequence ID" value="MBA2116244.1"/>
    <property type="molecule type" value="Genomic_DNA"/>
</dbReference>
<dbReference type="AlphaFoldDB" id="A0A7V8V7S8"/>
<organism evidence="1 2">
    <name type="scientific">Bremerella alba</name>
    <dbReference type="NCBI Taxonomy" id="980252"/>
    <lineage>
        <taxon>Bacteria</taxon>
        <taxon>Pseudomonadati</taxon>
        <taxon>Planctomycetota</taxon>
        <taxon>Planctomycetia</taxon>
        <taxon>Pirellulales</taxon>
        <taxon>Pirellulaceae</taxon>
        <taxon>Bremerella</taxon>
    </lineage>
</organism>
<comment type="caution">
    <text evidence="1">The sequence shown here is derived from an EMBL/GenBank/DDBJ whole genome shotgun (WGS) entry which is preliminary data.</text>
</comment>
<dbReference type="RefSeq" id="WP_235990503.1">
    <property type="nucleotide sequence ID" value="NZ_JABRWO010000009.1"/>
</dbReference>
<evidence type="ECO:0000313" key="1">
    <source>
        <dbReference type="EMBL" id="MBA2116244.1"/>
    </source>
</evidence>
<reference evidence="1 2" key="1">
    <citation type="submission" date="2020-05" db="EMBL/GenBank/DDBJ databases">
        <title>Bremerella alba sp. nov., a novel planctomycete isolated from the surface of the macroalga Fucus spiralis.</title>
        <authorList>
            <person name="Godinho O."/>
            <person name="Botelho R."/>
            <person name="Albuquerque L."/>
            <person name="Wiegand S."/>
            <person name="Da Costa M.S."/>
            <person name="Lobo-Da-Cunha A."/>
            <person name="Jogler C."/>
            <person name="Lage O.M."/>
        </authorList>
    </citation>
    <scope>NUCLEOTIDE SEQUENCE [LARGE SCALE GENOMIC DNA]</scope>
    <source>
        <strain evidence="1 2">FF15</strain>
    </source>
</reference>
<protein>
    <submittedName>
        <fullName evidence="1">Uncharacterized protein</fullName>
    </submittedName>
</protein>
<sequence>MSNMPLSPESQMEAIDLQMAHLWMVRTFLKHAEETEEDEELQQVARTLYDYMLALGPAVQANDSAAYMKQAKKKFSKLRKACDLFEEIQPEISDHTNFKMAAVSCRLVVNQVEVILGASS</sequence>
<name>A0A7V8V7S8_9BACT</name>
<accession>A0A7V8V7S8</accession>